<feature type="domain" description="B30.2/SPRY" evidence="9">
    <location>
        <begin position="485"/>
        <end position="679"/>
    </location>
</feature>
<dbReference type="Gene3D" id="3.30.40.10">
    <property type="entry name" value="Zinc/RING finger domain, C3HC4 (zinc finger)"/>
    <property type="match status" value="1"/>
</dbReference>
<dbReference type="SMART" id="SM00589">
    <property type="entry name" value="PRY"/>
    <property type="match status" value="1"/>
</dbReference>
<keyword evidence="1" id="KW-0399">Innate immunity</keyword>
<dbReference type="Proteomes" id="UP000192220">
    <property type="component" value="Unplaced"/>
</dbReference>
<dbReference type="PANTHER" id="PTHR25465:SF14">
    <property type="entry name" value="E3 UBIQUITIN-PROTEIN LIGASE TRIM65"/>
    <property type="match status" value="1"/>
</dbReference>
<sequence length="679" mass="76227">MASAWPEEDSFVCSVCLETLKEPTTLPCGHSYCLACIQHHWDKRDTNGQYSCPQCRQVFNPRPSLAKSTLLAEAMEKLRSNSLKRSSYEAASPDPPSVPIYMEVLSDIGPRKGSVYPQVPTLEPRPCPQHHRPLDLFCHEDRECVCEVCCQQGHKDHHVLRPQDERKERQKELLQMQGEVQRRIHESERMLKELPAAARHHKTLLQALEKESCDLFPELVKSLNQTGSGVGELLGSHEAAFCSQVEGLVQGLEQEVAQLRWKSEELSRLSDMQDHVTFLKNFLLMEPLGPMNLTAESVLSEEAAAVASIRSAIKELHDSVQDQCKATLVKIAKIVNQKPVALPPSGAAAPTLTGYSHQTTAQDAVVYESLPYPPPFPPARPQVCEPSRIGSSLNHESALRQLSLPSAPLLPSRPQICEPSRIGSSLNHEGALRQLSLPSAPLLPSRPQMCEPSRIGGSLNHEASAPFAPLIPSRPQTATRAQNAAGLVNPEPKTREEMLKFRFEPTFDPNTVYRHMKLSDDNHKVTMRSENLNPPDHPERFAFWRQVLCREPLAGSPYYWEVEWTGQKITIGVAYKEMERKGSDNKSRLGHNAQSWSLYWSGTGFSFWHNDEEKLLGSPKAKRIGIYLDQYAGVLNFYSIVNKKAVLIHHHQTQFNGPLYPGFRLWGRTGETLTICRLD</sequence>
<dbReference type="GO" id="GO:0005737">
    <property type="term" value="C:cytoplasm"/>
    <property type="evidence" value="ECO:0007669"/>
    <property type="project" value="UniProtKB-ARBA"/>
</dbReference>
<dbReference type="Gene3D" id="2.60.120.920">
    <property type="match status" value="1"/>
</dbReference>
<dbReference type="InterPro" id="IPR003879">
    <property type="entry name" value="Butyrophylin_SPRY"/>
</dbReference>
<dbReference type="SUPFAM" id="SSF57850">
    <property type="entry name" value="RING/U-box"/>
    <property type="match status" value="1"/>
</dbReference>
<dbReference type="SMART" id="SM00184">
    <property type="entry name" value="RING"/>
    <property type="match status" value="1"/>
</dbReference>
<dbReference type="Gene3D" id="3.30.160.60">
    <property type="entry name" value="Classic Zinc Finger"/>
    <property type="match status" value="1"/>
</dbReference>
<evidence type="ECO:0000256" key="1">
    <source>
        <dbReference type="ARBA" id="ARBA00022588"/>
    </source>
</evidence>
<dbReference type="RefSeq" id="XP_013881478.1">
    <property type="nucleotide sequence ID" value="XM_014026024.1"/>
</dbReference>
<evidence type="ECO:0000256" key="6">
    <source>
        <dbReference type="PROSITE-ProRule" id="PRU00024"/>
    </source>
</evidence>
<dbReference type="Pfam" id="PF15227">
    <property type="entry name" value="zf-C3HC4_4"/>
    <property type="match status" value="1"/>
</dbReference>
<dbReference type="SMART" id="SM00336">
    <property type="entry name" value="BBOX"/>
    <property type="match status" value="1"/>
</dbReference>
<keyword evidence="10" id="KW-1185">Reference proteome</keyword>
<dbReference type="GO" id="GO:0008270">
    <property type="term" value="F:zinc ion binding"/>
    <property type="evidence" value="ECO:0007669"/>
    <property type="project" value="UniProtKB-KW"/>
</dbReference>
<dbReference type="InterPro" id="IPR043136">
    <property type="entry name" value="B30.2/SPRY_sf"/>
</dbReference>
<evidence type="ECO:0000256" key="5">
    <source>
        <dbReference type="ARBA" id="ARBA00022859"/>
    </source>
</evidence>
<dbReference type="InterPro" id="IPR001841">
    <property type="entry name" value="Znf_RING"/>
</dbReference>
<dbReference type="PROSITE" id="PS50188">
    <property type="entry name" value="B302_SPRY"/>
    <property type="match status" value="1"/>
</dbReference>
<dbReference type="InterPro" id="IPR051051">
    <property type="entry name" value="E3_ubiq-ligase_TRIM/RNF"/>
</dbReference>
<proteinExistence type="predicted"/>
<feature type="domain" description="B box-type" evidence="8">
    <location>
        <begin position="122"/>
        <end position="162"/>
    </location>
</feature>
<evidence type="ECO:0000256" key="3">
    <source>
        <dbReference type="ARBA" id="ARBA00022771"/>
    </source>
</evidence>
<dbReference type="SUPFAM" id="SSF57845">
    <property type="entry name" value="B-box zinc-binding domain"/>
    <property type="match status" value="1"/>
</dbReference>
<evidence type="ECO:0000259" key="8">
    <source>
        <dbReference type="PROSITE" id="PS50119"/>
    </source>
</evidence>
<name>A0A2I4CNB1_AUSLI</name>
<dbReference type="CTD" id="767638"/>
<dbReference type="STRING" id="52670.A0A2I4CNB1"/>
<dbReference type="InterPro" id="IPR017907">
    <property type="entry name" value="Znf_RING_CS"/>
</dbReference>
<dbReference type="KEGG" id="alim:106530415"/>
<dbReference type="InterPro" id="IPR001870">
    <property type="entry name" value="B30.2/SPRY"/>
</dbReference>
<dbReference type="Pfam" id="PF25600">
    <property type="entry name" value="TRIM_CC"/>
    <property type="match status" value="1"/>
</dbReference>
<keyword evidence="5" id="KW-0391">Immunity</keyword>
<evidence type="ECO:0000256" key="2">
    <source>
        <dbReference type="ARBA" id="ARBA00022723"/>
    </source>
</evidence>
<protein>
    <submittedName>
        <fullName evidence="11">FinTRIM family, member 86</fullName>
    </submittedName>
</protein>
<dbReference type="InterPro" id="IPR013320">
    <property type="entry name" value="ConA-like_dom_sf"/>
</dbReference>
<keyword evidence="2" id="KW-0479">Metal-binding</keyword>
<dbReference type="PRINTS" id="PR01407">
    <property type="entry name" value="BUTYPHLNCDUF"/>
</dbReference>
<dbReference type="SMART" id="SM00449">
    <property type="entry name" value="SPRY"/>
    <property type="match status" value="1"/>
</dbReference>
<dbReference type="CDD" id="cd19769">
    <property type="entry name" value="Bbox2_TRIM16-like"/>
    <property type="match status" value="1"/>
</dbReference>
<evidence type="ECO:0000259" key="7">
    <source>
        <dbReference type="PROSITE" id="PS50089"/>
    </source>
</evidence>
<dbReference type="InterPro" id="IPR006574">
    <property type="entry name" value="PRY"/>
</dbReference>
<dbReference type="PANTHER" id="PTHR25465">
    <property type="entry name" value="B-BOX DOMAIN CONTAINING"/>
    <property type="match status" value="1"/>
</dbReference>
<keyword evidence="3 6" id="KW-0863">Zinc-finger</keyword>
<dbReference type="Pfam" id="PF00643">
    <property type="entry name" value="zf-B_box"/>
    <property type="match status" value="1"/>
</dbReference>
<evidence type="ECO:0000256" key="4">
    <source>
        <dbReference type="ARBA" id="ARBA00022833"/>
    </source>
</evidence>
<evidence type="ECO:0000259" key="9">
    <source>
        <dbReference type="PROSITE" id="PS50188"/>
    </source>
</evidence>
<reference evidence="11" key="1">
    <citation type="submission" date="2025-08" db="UniProtKB">
        <authorList>
            <consortium name="RefSeq"/>
        </authorList>
    </citation>
    <scope>IDENTIFICATION</scope>
</reference>
<feature type="domain" description="RING-type" evidence="7">
    <location>
        <begin position="13"/>
        <end position="56"/>
    </location>
</feature>
<dbReference type="PROSITE" id="PS50119">
    <property type="entry name" value="ZF_BBOX"/>
    <property type="match status" value="1"/>
</dbReference>
<dbReference type="GO" id="GO:0045087">
    <property type="term" value="P:innate immune response"/>
    <property type="evidence" value="ECO:0007669"/>
    <property type="project" value="UniProtKB-KW"/>
</dbReference>
<dbReference type="Pfam" id="PF13765">
    <property type="entry name" value="PRY"/>
    <property type="match status" value="1"/>
</dbReference>
<accession>A0A2I4CNB1</accession>
<evidence type="ECO:0000313" key="10">
    <source>
        <dbReference type="Proteomes" id="UP000192220"/>
    </source>
</evidence>
<evidence type="ECO:0000313" key="11">
    <source>
        <dbReference type="RefSeq" id="XP_013881478.1"/>
    </source>
</evidence>
<dbReference type="SUPFAM" id="SSF49899">
    <property type="entry name" value="Concanavalin A-like lectins/glucanases"/>
    <property type="match status" value="1"/>
</dbReference>
<dbReference type="InterPro" id="IPR000315">
    <property type="entry name" value="Znf_B-box"/>
</dbReference>
<gene>
    <name evidence="11" type="primary">ftr86</name>
</gene>
<dbReference type="PROSITE" id="PS50089">
    <property type="entry name" value="ZF_RING_2"/>
    <property type="match status" value="1"/>
</dbReference>
<keyword evidence="4" id="KW-0862">Zinc</keyword>
<organism evidence="10 11">
    <name type="scientific">Austrofundulus limnaeus</name>
    <name type="common">Annual killifish</name>
    <dbReference type="NCBI Taxonomy" id="52670"/>
    <lineage>
        <taxon>Eukaryota</taxon>
        <taxon>Metazoa</taxon>
        <taxon>Chordata</taxon>
        <taxon>Craniata</taxon>
        <taxon>Vertebrata</taxon>
        <taxon>Euteleostomi</taxon>
        <taxon>Actinopterygii</taxon>
        <taxon>Neopterygii</taxon>
        <taxon>Teleostei</taxon>
        <taxon>Neoteleostei</taxon>
        <taxon>Acanthomorphata</taxon>
        <taxon>Ovalentaria</taxon>
        <taxon>Atherinomorphae</taxon>
        <taxon>Cyprinodontiformes</taxon>
        <taxon>Rivulidae</taxon>
        <taxon>Austrofundulus</taxon>
    </lineage>
</organism>
<dbReference type="InterPro" id="IPR003877">
    <property type="entry name" value="SPRY_dom"/>
</dbReference>
<dbReference type="PROSITE" id="PS00518">
    <property type="entry name" value="ZF_RING_1"/>
    <property type="match status" value="1"/>
</dbReference>
<dbReference type="InParanoid" id="A0A2I4CNB1"/>
<dbReference type="InterPro" id="IPR058030">
    <property type="entry name" value="TRIM8/14/16/25/29/45/65_CC"/>
</dbReference>
<dbReference type="Pfam" id="PF00622">
    <property type="entry name" value="SPRY"/>
    <property type="match status" value="1"/>
</dbReference>
<dbReference type="CDD" id="cd16040">
    <property type="entry name" value="SPRY_PRY_SNTX"/>
    <property type="match status" value="1"/>
</dbReference>
<dbReference type="OrthoDB" id="6270329at2759"/>
<dbReference type="InterPro" id="IPR013083">
    <property type="entry name" value="Znf_RING/FYVE/PHD"/>
</dbReference>
<dbReference type="AlphaFoldDB" id="A0A2I4CNB1"/>